<gene>
    <name evidence="1" type="ORF">G3RUM_00354</name>
</gene>
<evidence type="ECO:0000313" key="1">
    <source>
        <dbReference type="EMBL" id="RYC74807.1"/>
    </source>
</evidence>
<dbReference type="RefSeq" id="WP_129734791.1">
    <property type="nucleotide sequence ID" value="NZ_PRLM01000003.1"/>
</dbReference>
<protein>
    <recommendedName>
        <fullName evidence="3">Arm DNA-binding domain-containing protein</fullName>
    </recommendedName>
</protein>
<reference evidence="1 2" key="2">
    <citation type="journal article" date="2020" name="Cell Rep.">
        <title>Acquisition and Adaptation of Ultra-small Parasitic Reduced Genome Bacteria to Mammalian Hosts.</title>
        <authorList>
            <person name="McLean J.S."/>
            <person name="Bor B."/>
            <person name="Kerns K.A."/>
            <person name="Liu Q."/>
            <person name="To T.T."/>
            <person name="Solden L."/>
            <person name="Hendrickson E.L."/>
            <person name="Wrighton K."/>
            <person name="Shi W."/>
            <person name="He X."/>
        </authorList>
    </citation>
    <scope>NUCLEOTIDE SEQUENCE [LARGE SCALE GENOMIC DNA]</scope>
    <source>
        <strain evidence="1 2">TM7_G3_2_Rum_HOT_351B</strain>
    </source>
</reference>
<dbReference type="Proteomes" id="UP001191019">
    <property type="component" value="Unassembled WGS sequence"/>
</dbReference>
<sequence>MAKTKKQKQKTIEYKGTKYVCVLRNAKVAVRVKRTAHGQIMLAGTLNLVDGTWQNANNRSAPLPSHIKNEVERIFSY</sequence>
<dbReference type="EMBL" id="PRLM01000003">
    <property type="protein sequence ID" value="RYC74807.1"/>
    <property type="molecule type" value="Genomic_DNA"/>
</dbReference>
<evidence type="ECO:0000313" key="2">
    <source>
        <dbReference type="Proteomes" id="UP001191019"/>
    </source>
</evidence>
<accession>A0ABY0FP19</accession>
<reference evidence="1 2" key="1">
    <citation type="journal article" date="2018" name="bioRxiv">
        <title>Evidence of independent acquisition and adaption of ultra-small bacteria to human hosts across the highly diverse yet reduced genomes of the phylum Saccharibacteria.</title>
        <authorList>
            <person name="McLean J.S."/>
            <person name="Bor B."/>
            <person name="To T.T."/>
            <person name="Liu Q."/>
            <person name="Kearns K.A."/>
            <person name="Solden L.M."/>
            <person name="Wrighton K.C."/>
            <person name="He X."/>
            <person name="Shi W."/>
        </authorList>
    </citation>
    <scope>NUCLEOTIDE SEQUENCE [LARGE SCALE GENOMIC DNA]</scope>
    <source>
        <strain evidence="1 2">TM7_G3_2_Rum_HOT_351B</strain>
    </source>
</reference>
<evidence type="ECO:0008006" key="3">
    <source>
        <dbReference type="Google" id="ProtNLM"/>
    </source>
</evidence>
<proteinExistence type="predicted"/>
<comment type="caution">
    <text evidence="1">The sequence shown here is derived from an EMBL/GenBank/DDBJ whole genome shotgun (WGS) entry which is preliminary data.</text>
</comment>
<name>A0ABY0FP19_9BACT</name>
<organism evidence="1 2">
    <name type="scientific">Candidatus Nanosyncoccus alces</name>
    <dbReference type="NCBI Taxonomy" id="2171997"/>
    <lineage>
        <taxon>Bacteria</taxon>
        <taxon>Candidatus Saccharimonadota</taxon>
        <taxon>Candidatus Nanosyncoccalia</taxon>
        <taxon>Candidatus Nanosyncoccales</taxon>
        <taxon>Candidatus Nanosyncoccaceae</taxon>
        <taxon>Candidatus Nanosyncoccus</taxon>
    </lineage>
</organism>
<keyword evidence="2" id="KW-1185">Reference proteome</keyword>